<accession>A0AAW1MKV8</accession>
<comment type="caution">
    <text evidence="7">The sequence shown here is derived from an EMBL/GenBank/DDBJ whole genome shotgun (WGS) entry which is preliminary data.</text>
</comment>
<evidence type="ECO:0000256" key="1">
    <source>
        <dbReference type="ARBA" id="ARBA00023015"/>
    </source>
</evidence>
<dbReference type="PROSITE" id="PS51005">
    <property type="entry name" value="NAC"/>
    <property type="match status" value="1"/>
</dbReference>
<feature type="region of interest" description="Disordered" evidence="5">
    <location>
        <begin position="12"/>
        <end position="33"/>
    </location>
</feature>
<dbReference type="FunFam" id="2.170.150.80:FF:000006">
    <property type="entry name" value="NAC domain-containing protein 100-like"/>
    <property type="match status" value="1"/>
</dbReference>
<protein>
    <recommendedName>
        <fullName evidence="6">NAC domain-containing protein</fullName>
    </recommendedName>
</protein>
<dbReference type="AlphaFoldDB" id="A0AAW1MKV8"/>
<dbReference type="InterPro" id="IPR036093">
    <property type="entry name" value="NAC_dom_sf"/>
</dbReference>
<evidence type="ECO:0000256" key="3">
    <source>
        <dbReference type="ARBA" id="ARBA00023163"/>
    </source>
</evidence>
<dbReference type="PANTHER" id="PTHR31744:SF86">
    <property type="entry name" value="PROTEIN CUP-SHAPED COTYLEDON 3"/>
    <property type="match status" value="1"/>
</dbReference>
<keyword evidence="8" id="KW-1185">Reference proteome</keyword>
<dbReference type="InterPro" id="IPR003441">
    <property type="entry name" value="NAC-dom"/>
</dbReference>
<dbReference type="Pfam" id="PF02365">
    <property type="entry name" value="NAM"/>
    <property type="match status" value="1"/>
</dbReference>
<keyword evidence="2" id="KW-0238">DNA-binding</keyword>
<evidence type="ECO:0000256" key="5">
    <source>
        <dbReference type="SAM" id="MobiDB-lite"/>
    </source>
</evidence>
<evidence type="ECO:0000259" key="6">
    <source>
        <dbReference type="PROSITE" id="PS51005"/>
    </source>
</evidence>
<sequence length="389" mass="43723">MWTIEDVLSELRERGEEEDNEKGKNNNNGLPPGFRFHPTDEELITYYLASKVFYNHNINTPVHIAEVDLNRCEPWDLPERAKMGEKEWYLYSLRDRKYPTGLRTNRATGSGYWKATGKDRQVNAGGSVTGTAGDGSSTSGGMLIGMKKTLVFYQGRAPRGVKTRWVMHEYRLDGHFSSFRFSSKEEWVICRIFHKHGGDKKTTLFHPPPPPRLPPPLSPFLRCLPPLLDVPTTSSSSSSSTLQTLQISNHKPHNINNNNSNSNFLLQSLLSNPLPNFSSLTSDPTTASSTTAATSVGHLFNPLCQTGIINASKQKRNNDCCANKNCSSSNNIPFSFCDTDDWHNDDDDDDEGDVNVGFDMSNSVNALDRLLYHPHHINFSTHEAWPFHH</sequence>
<feature type="domain" description="NAC" evidence="6">
    <location>
        <begin position="30"/>
        <end position="195"/>
    </location>
</feature>
<evidence type="ECO:0000313" key="8">
    <source>
        <dbReference type="Proteomes" id="UP001443914"/>
    </source>
</evidence>
<evidence type="ECO:0000256" key="2">
    <source>
        <dbReference type="ARBA" id="ARBA00023125"/>
    </source>
</evidence>
<proteinExistence type="predicted"/>
<dbReference type="GO" id="GO:0006355">
    <property type="term" value="P:regulation of DNA-templated transcription"/>
    <property type="evidence" value="ECO:0007669"/>
    <property type="project" value="InterPro"/>
</dbReference>
<dbReference type="GO" id="GO:0000976">
    <property type="term" value="F:transcription cis-regulatory region binding"/>
    <property type="evidence" value="ECO:0007669"/>
    <property type="project" value="UniProtKB-ARBA"/>
</dbReference>
<dbReference type="Gene3D" id="2.170.150.80">
    <property type="entry name" value="NAC domain"/>
    <property type="match status" value="1"/>
</dbReference>
<dbReference type="EMBL" id="JBDFQZ010000002">
    <property type="protein sequence ID" value="KAK9748460.1"/>
    <property type="molecule type" value="Genomic_DNA"/>
</dbReference>
<keyword evidence="3" id="KW-0804">Transcription</keyword>
<organism evidence="7 8">
    <name type="scientific">Saponaria officinalis</name>
    <name type="common">Common soapwort</name>
    <name type="synonym">Lychnis saponaria</name>
    <dbReference type="NCBI Taxonomy" id="3572"/>
    <lineage>
        <taxon>Eukaryota</taxon>
        <taxon>Viridiplantae</taxon>
        <taxon>Streptophyta</taxon>
        <taxon>Embryophyta</taxon>
        <taxon>Tracheophyta</taxon>
        <taxon>Spermatophyta</taxon>
        <taxon>Magnoliopsida</taxon>
        <taxon>eudicotyledons</taxon>
        <taxon>Gunneridae</taxon>
        <taxon>Pentapetalae</taxon>
        <taxon>Caryophyllales</taxon>
        <taxon>Caryophyllaceae</taxon>
        <taxon>Caryophylleae</taxon>
        <taxon>Saponaria</taxon>
    </lineage>
</organism>
<evidence type="ECO:0000313" key="7">
    <source>
        <dbReference type="EMBL" id="KAK9748460.1"/>
    </source>
</evidence>
<dbReference type="PANTHER" id="PTHR31744">
    <property type="entry name" value="PROTEIN CUP-SHAPED COTYLEDON 2-RELATED"/>
    <property type="match status" value="1"/>
</dbReference>
<dbReference type="SUPFAM" id="SSF101941">
    <property type="entry name" value="NAC domain"/>
    <property type="match status" value="1"/>
</dbReference>
<keyword evidence="4" id="KW-0539">Nucleus</keyword>
<keyword evidence="1" id="KW-0805">Transcription regulation</keyword>
<gene>
    <name evidence="7" type="ORF">RND81_02G059200</name>
</gene>
<name>A0AAW1MKV8_SAPOF</name>
<evidence type="ECO:0000256" key="4">
    <source>
        <dbReference type="ARBA" id="ARBA00023242"/>
    </source>
</evidence>
<reference evidence="7" key="1">
    <citation type="submission" date="2024-03" db="EMBL/GenBank/DDBJ databases">
        <title>WGS assembly of Saponaria officinalis var. Norfolk2.</title>
        <authorList>
            <person name="Jenkins J."/>
            <person name="Shu S."/>
            <person name="Grimwood J."/>
            <person name="Barry K."/>
            <person name="Goodstein D."/>
            <person name="Schmutz J."/>
            <person name="Leebens-Mack J."/>
            <person name="Osbourn A."/>
        </authorList>
    </citation>
    <scope>NUCLEOTIDE SEQUENCE [LARGE SCALE GENOMIC DNA]</scope>
    <source>
        <strain evidence="7">JIC</strain>
    </source>
</reference>
<dbReference type="Proteomes" id="UP001443914">
    <property type="component" value="Unassembled WGS sequence"/>
</dbReference>